<dbReference type="InterPro" id="IPR015402">
    <property type="entry name" value="DUF1980"/>
</dbReference>
<feature type="transmembrane region" description="Helical" evidence="1">
    <location>
        <begin position="9"/>
        <end position="29"/>
    </location>
</feature>
<dbReference type="InterPro" id="IPR048493">
    <property type="entry name" value="DUF1980_N"/>
</dbReference>
<evidence type="ECO:0000313" key="5">
    <source>
        <dbReference type="Proteomes" id="UP000180043"/>
    </source>
</evidence>
<dbReference type="InterPro" id="IPR048447">
    <property type="entry name" value="DUF1980_C"/>
</dbReference>
<evidence type="ECO:0000313" key="4">
    <source>
        <dbReference type="EMBL" id="OHU56672.1"/>
    </source>
</evidence>
<organism evidence="4 5">
    <name type="scientific">Mycobacteroides chelonae</name>
    <name type="common">Mycobacterium chelonae</name>
    <dbReference type="NCBI Taxonomy" id="1774"/>
    <lineage>
        <taxon>Bacteria</taxon>
        <taxon>Bacillati</taxon>
        <taxon>Actinomycetota</taxon>
        <taxon>Actinomycetes</taxon>
        <taxon>Mycobacteriales</taxon>
        <taxon>Mycobacteriaceae</taxon>
        <taxon>Mycobacteroides</taxon>
    </lineage>
</organism>
<proteinExistence type="predicted"/>
<keyword evidence="1" id="KW-1133">Transmembrane helix</keyword>
<comment type="caution">
    <text evidence="4">The sequence shown here is derived from an EMBL/GenBank/DDBJ whole genome shotgun (WGS) entry which is preliminary data.</text>
</comment>
<evidence type="ECO:0000259" key="3">
    <source>
        <dbReference type="Pfam" id="PF21537"/>
    </source>
</evidence>
<keyword evidence="1" id="KW-0812">Transmembrane</keyword>
<dbReference type="RefSeq" id="WP_057967942.1">
    <property type="nucleotide sequence ID" value="NZ_JAAOOS010000001.1"/>
</dbReference>
<accession>A0A1S1LMM4</accession>
<dbReference type="PANTHER" id="PTHR40047:SF1">
    <property type="entry name" value="UPF0703 PROTEIN YCGQ"/>
    <property type="match status" value="1"/>
</dbReference>
<feature type="domain" description="DUF1980" evidence="3">
    <location>
        <begin position="145"/>
        <end position="240"/>
    </location>
</feature>
<keyword evidence="1" id="KW-0472">Membrane</keyword>
<gene>
    <name evidence="4" type="ORF">BKG82_15705</name>
</gene>
<sequence length="240" mass="25253">MRRDTENTLLILLGVSVAMIAVTGTFTRYVKPGLLPWLACSAVIVIGLGLAAIIRDVRRGHTEHDHNHEGHGDHSHKHGATWFLVLPIVLLIFIVPPALSARSIAPANISASANTPRRAFPPLPPGDAPSVPLPEILMRIAAGSSDTLSGRTITVTGFTFKDGERTDLAKIVIVCCAADAQLARLHMTGPAAASASALPENTWISVTGTVPGGQSYRGPSSIPAIEVAGITRTDPPKSTY</sequence>
<dbReference type="Proteomes" id="UP000180043">
    <property type="component" value="Unassembled WGS sequence"/>
</dbReference>
<evidence type="ECO:0000259" key="2">
    <source>
        <dbReference type="Pfam" id="PF09323"/>
    </source>
</evidence>
<dbReference type="NCBIfam" id="TIGR03943">
    <property type="entry name" value="TIGR03943 family putative permease subunit"/>
    <property type="match status" value="1"/>
</dbReference>
<dbReference type="EMBL" id="MLIQ01000016">
    <property type="protein sequence ID" value="OHU56672.1"/>
    <property type="molecule type" value="Genomic_DNA"/>
</dbReference>
<feature type="transmembrane region" description="Helical" evidence="1">
    <location>
        <begin position="35"/>
        <end position="54"/>
    </location>
</feature>
<reference evidence="4 5" key="1">
    <citation type="submission" date="2016-10" db="EMBL/GenBank/DDBJ databases">
        <title>Evaluation of Human, Veterinary and Environmental Mycobacterium chelonae Isolates by Core Genome Phylogenomic Analysis, Targeted Gene Comparison, and Anti-microbial Susceptibility Patterns: A Tale of Mistaken Identities.</title>
        <authorList>
            <person name="Fogelson S.B."/>
            <person name="Camus A.C."/>
            <person name="Lorenz W."/>
            <person name="Vasireddy R."/>
            <person name="Vasireddy S."/>
            <person name="Smith T."/>
            <person name="Brown-Elliott B.A."/>
            <person name="Wallace R.J.Jr."/>
            <person name="Hasan N.A."/>
            <person name="Reischl U."/>
            <person name="Sanchez S."/>
        </authorList>
    </citation>
    <scope>NUCLEOTIDE SEQUENCE [LARGE SCALE GENOMIC DNA]</scope>
    <source>
        <strain evidence="4 5">15515</strain>
    </source>
</reference>
<feature type="domain" description="DUF1980" evidence="2">
    <location>
        <begin position="9"/>
        <end position="98"/>
    </location>
</feature>
<protein>
    <submittedName>
        <fullName evidence="4">TIGR03943 family protein</fullName>
    </submittedName>
</protein>
<dbReference type="PANTHER" id="PTHR40047">
    <property type="entry name" value="UPF0703 PROTEIN YCGQ"/>
    <property type="match status" value="1"/>
</dbReference>
<dbReference type="Pfam" id="PF21537">
    <property type="entry name" value="DUF1980_C"/>
    <property type="match status" value="1"/>
</dbReference>
<dbReference type="AlphaFoldDB" id="A0A1S1LMM4"/>
<name>A0A1S1LMM4_MYCCH</name>
<dbReference type="InterPro" id="IPR052955">
    <property type="entry name" value="UPF0703_membrane_permease"/>
</dbReference>
<dbReference type="Pfam" id="PF09323">
    <property type="entry name" value="DUF1980"/>
    <property type="match status" value="1"/>
</dbReference>
<feature type="transmembrane region" description="Helical" evidence="1">
    <location>
        <begin position="80"/>
        <end position="99"/>
    </location>
</feature>
<evidence type="ECO:0000256" key="1">
    <source>
        <dbReference type="SAM" id="Phobius"/>
    </source>
</evidence>